<dbReference type="Gene3D" id="3.20.20.140">
    <property type="entry name" value="Metal-dependent hydrolases"/>
    <property type="match status" value="1"/>
</dbReference>
<dbReference type="SUPFAM" id="SSF51556">
    <property type="entry name" value="Metallo-dependent hydrolases"/>
    <property type="match status" value="1"/>
</dbReference>
<dbReference type="EMBL" id="LFZO01000065">
    <property type="protein sequence ID" value="KXT15165.1"/>
    <property type="molecule type" value="Genomic_DNA"/>
</dbReference>
<dbReference type="GO" id="GO:0004000">
    <property type="term" value="F:adenosine deaminase activity"/>
    <property type="evidence" value="ECO:0007669"/>
    <property type="project" value="TreeGrafter"/>
</dbReference>
<dbReference type="STRING" id="113226.A0A139IKJ9"/>
<organism evidence="7 8">
    <name type="scientific">Pseudocercospora musae</name>
    <dbReference type="NCBI Taxonomy" id="113226"/>
    <lineage>
        <taxon>Eukaryota</taxon>
        <taxon>Fungi</taxon>
        <taxon>Dikarya</taxon>
        <taxon>Ascomycota</taxon>
        <taxon>Pezizomycotina</taxon>
        <taxon>Dothideomycetes</taxon>
        <taxon>Dothideomycetidae</taxon>
        <taxon>Mycosphaerellales</taxon>
        <taxon>Mycosphaerellaceae</taxon>
        <taxon>Pseudocercospora</taxon>
    </lineage>
</organism>
<evidence type="ECO:0000256" key="1">
    <source>
        <dbReference type="ARBA" id="ARBA00001947"/>
    </source>
</evidence>
<dbReference type="PANTHER" id="PTHR11409:SF37">
    <property type="entry name" value="ADENOSINE DEAMINASE DOMAIN-CONTAINING PROTEIN"/>
    <property type="match status" value="1"/>
</dbReference>
<feature type="region of interest" description="Disordered" evidence="4">
    <location>
        <begin position="805"/>
        <end position="857"/>
    </location>
</feature>
<evidence type="ECO:0000256" key="3">
    <source>
        <dbReference type="ARBA" id="ARBA00022801"/>
    </source>
</evidence>
<evidence type="ECO:0000313" key="7">
    <source>
        <dbReference type="EMBL" id="KXT15165.1"/>
    </source>
</evidence>
<feature type="transmembrane region" description="Helical" evidence="5">
    <location>
        <begin position="747"/>
        <end position="768"/>
    </location>
</feature>
<protein>
    <recommendedName>
        <fullName evidence="6">Adenosine deaminase domain-containing protein</fullName>
    </recommendedName>
</protein>
<dbReference type="GO" id="GO:0006154">
    <property type="term" value="P:adenosine catabolic process"/>
    <property type="evidence" value="ECO:0007669"/>
    <property type="project" value="TreeGrafter"/>
</dbReference>
<evidence type="ECO:0000256" key="2">
    <source>
        <dbReference type="ARBA" id="ARBA00022723"/>
    </source>
</evidence>
<dbReference type="Proteomes" id="UP000073492">
    <property type="component" value="Unassembled WGS sequence"/>
</dbReference>
<accession>A0A139IKJ9</accession>
<reference evidence="7 8" key="1">
    <citation type="submission" date="2015-07" db="EMBL/GenBank/DDBJ databases">
        <title>Comparative genomics of the Sigatoka disease complex on banana suggests a link between parallel evolutionary changes in Pseudocercospora fijiensis and Pseudocercospora eumusae and increased virulence on the banana host.</title>
        <authorList>
            <person name="Chang T.-C."/>
            <person name="Salvucci A."/>
            <person name="Crous P.W."/>
            <person name="Stergiopoulos I."/>
        </authorList>
    </citation>
    <scope>NUCLEOTIDE SEQUENCE [LARGE SCALE GENOMIC DNA]</scope>
    <source>
        <strain evidence="7 8">CBS 116634</strain>
    </source>
</reference>
<dbReference type="GO" id="GO:0046103">
    <property type="term" value="P:inosine biosynthetic process"/>
    <property type="evidence" value="ECO:0007669"/>
    <property type="project" value="TreeGrafter"/>
</dbReference>
<keyword evidence="5" id="KW-0812">Transmembrane</keyword>
<evidence type="ECO:0000256" key="5">
    <source>
        <dbReference type="SAM" id="Phobius"/>
    </source>
</evidence>
<dbReference type="PANTHER" id="PTHR11409">
    <property type="entry name" value="ADENOSINE DEAMINASE"/>
    <property type="match status" value="1"/>
</dbReference>
<dbReference type="OrthoDB" id="7202371at2759"/>
<dbReference type="Pfam" id="PF00962">
    <property type="entry name" value="A_deaminase"/>
    <property type="match status" value="1"/>
</dbReference>
<name>A0A139IKJ9_9PEZI</name>
<keyword evidence="8" id="KW-1185">Reference proteome</keyword>
<feature type="region of interest" description="Disordered" evidence="4">
    <location>
        <begin position="84"/>
        <end position="109"/>
    </location>
</feature>
<keyword evidence="5" id="KW-0472">Membrane</keyword>
<comment type="cofactor">
    <cofactor evidence="1">
        <name>Zn(2+)</name>
        <dbReference type="ChEBI" id="CHEBI:29105"/>
    </cofactor>
</comment>
<evidence type="ECO:0000313" key="8">
    <source>
        <dbReference type="Proteomes" id="UP000073492"/>
    </source>
</evidence>
<evidence type="ECO:0000256" key="4">
    <source>
        <dbReference type="SAM" id="MobiDB-lite"/>
    </source>
</evidence>
<comment type="caution">
    <text evidence="7">The sequence shown here is derived from an EMBL/GenBank/DDBJ whole genome shotgun (WGS) entry which is preliminary data.</text>
</comment>
<dbReference type="InterPro" id="IPR006330">
    <property type="entry name" value="Ado/ade_deaminase"/>
</dbReference>
<keyword evidence="3" id="KW-0378">Hydrolase</keyword>
<keyword evidence="2" id="KW-0479">Metal-binding</keyword>
<feature type="domain" description="Adenosine deaminase" evidence="6">
    <location>
        <begin position="420"/>
        <end position="700"/>
    </location>
</feature>
<sequence>MRKERSATFRYTFRVAQHKPPHISTVEQRGWATTSTPPSGIHTVSLRSVDDAVLLTLGEHRQADLVIYIVVFVAGMLKEKIKRRRFQQEKMSAETKSPSDNSEDLAQSEQRRNFSLLPLLCGQRTQDRKMSDPEPAARHYKPNRARAIPGHAEYEVERSKLLEDERGQLWYKNILRGSSSTETEANAIITRMREDERIGLFGEMPTEAVPANDLRDLGGRFLVNKERIDKSDLLQIAKRMPKGTHLHLHFNTQLPPERLIAHARKLAGTMYIRSDRHLGTADNFNKAEIVFEVRPNTTPESDIFSPNYDSLPVEGNKKDFSRSWIRWATFRQAFPNGVGLNSIETETGWQDLPEEHCQDHLDYHKLDNAERWAREKMIVTRHRAYHDRQTTNGAWACFNQGTRAFKGLLNYKSIYRWYVGEMIQSLIDDRIMYAELRPMLLDKTIPSDDGMELVDHSAQMNIILEEVQKKQDELQWMNMLSDFPFGLKIIYCTPRSISPELMTKELQNCLDLKKRFPDLICGFDLVGAEDRPKNIGAFAKELVDFTHMCENEGVSVPFMFHAGETLLDTGGTRDPDNSNLYDALLLRSKRIGHGYSLLKHPLLVQKYKAADICLEVCPTSNELLHLCGNVRQHILPELLAAGLHCTLNADNPNLFSNSLSYEFYQVMAGDPRMNLYGWKQLALWSIEHACLNATEQQQAKDIFDRMWQEFCDWVIDTYGQNLATSGVTAHATRLHCPEHFTTAYQSYGPTILICLYAAAMAIGIRACLVFRRCQRRQQQTGLDAGTVEALPLPPYTVSSQRLTAPIPEASSSMRAAVETSDPEADPVPEPEPESLPEPLPKPSRSHSKPCQPNHTRD</sequence>
<dbReference type="InterPro" id="IPR001365">
    <property type="entry name" value="A_deaminase_dom"/>
</dbReference>
<dbReference type="InterPro" id="IPR032466">
    <property type="entry name" value="Metal_Hydrolase"/>
</dbReference>
<evidence type="ECO:0000259" key="6">
    <source>
        <dbReference type="Pfam" id="PF00962"/>
    </source>
</evidence>
<dbReference type="GO" id="GO:0046872">
    <property type="term" value="F:metal ion binding"/>
    <property type="evidence" value="ECO:0007669"/>
    <property type="project" value="UniProtKB-KW"/>
</dbReference>
<feature type="compositionally biased region" description="Acidic residues" evidence="4">
    <location>
        <begin position="820"/>
        <end position="834"/>
    </location>
</feature>
<dbReference type="AlphaFoldDB" id="A0A139IKJ9"/>
<feature type="compositionally biased region" description="Polar residues" evidence="4">
    <location>
        <begin position="848"/>
        <end position="857"/>
    </location>
</feature>
<feature type="compositionally biased region" description="Polar residues" evidence="4">
    <location>
        <begin position="94"/>
        <end position="108"/>
    </location>
</feature>
<gene>
    <name evidence="7" type="ORF">AC579_7935</name>
</gene>
<proteinExistence type="predicted"/>
<keyword evidence="5" id="KW-1133">Transmembrane helix</keyword>